<dbReference type="SUPFAM" id="SSF53448">
    <property type="entry name" value="Nucleotide-diphospho-sugar transferases"/>
    <property type="match status" value="1"/>
</dbReference>
<sequence length="219" mass="23998">MDIGVVTTVWGPYSAYLPDWVRSVAAQTHPPAAVTILDAGAEDLAPARAALAASGLDWQIVTAPYQGMGAARNAAVAATPVPWVMHLDADDVLLPHALADTAALADRADVVAMGMWREGREHLFPQVSARQVLRGRQGCYSCAPFRRVLWQRRPWITANDWIDSAFWVGLAHLGARFAPTRRAGAVYRQHNGSYSRSMSAADRAAARSQWRRLCRGWEP</sequence>
<dbReference type="InterPro" id="IPR001173">
    <property type="entry name" value="Glyco_trans_2-like"/>
</dbReference>
<evidence type="ECO:0000259" key="1">
    <source>
        <dbReference type="Pfam" id="PF00535"/>
    </source>
</evidence>
<dbReference type="EMBL" id="JARWBG010000040">
    <property type="protein sequence ID" value="MDH2392320.1"/>
    <property type="molecule type" value="Genomic_DNA"/>
</dbReference>
<dbReference type="Gene3D" id="3.90.550.10">
    <property type="entry name" value="Spore Coat Polysaccharide Biosynthesis Protein SpsA, Chain A"/>
    <property type="match status" value="1"/>
</dbReference>
<dbReference type="RefSeq" id="WP_279931362.1">
    <property type="nucleotide sequence ID" value="NZ_JARWBG010000040.1"/>
</dbReference>
<dbReference type="Proteomes" id="UP001223144">
    <property type="component" value="Unassembled WGS sequence"/>
</dbReference>
<reference evidence="2 3" key="1">
    <citation type="submission" date="2023-04" db="EMBL/GenBank/DDBJ databases">
        <title>Streptomyces chengmaiensis sp. nov. isolated from the stem of mangrove plant in Hainan.</title>
        <authorList>
            <person name="Huang X."/>
            <person name="Zhou S."/>
            <person name="Chu X."/>
            <person name="Xie Y."/>
            <person name="Lin Y."/>
        </authorList>
    </citation>
    <scope>NUCLEOTIDE SEQUENCE [LARGE SCALE GENOMIC DNA]</scope>
    <source>
        <strain evidence="2 3">HNM0663</strain>
    </source>
</reference>
<name>A0ABT6HVA6_9ACTN</name>
<comment type="caution">
    <text evidence="2">The sequence shown here is derived from an EMBL/GenBank/DDBJ whole genome shotgun (WGS) entry which is preliminary data.</text>
</comment>
<evidence type="ECO:0000313" key="3">
    <source>
        <dbReference type="Proteomes" id="UP001223144"/>
    </source>
</evidence>
<proteinExistence type="predicted"/>
<keyword evidence="2" id="KW-0328">Glycosyltransferase</keyword>
<feature type="domain" description="Glycosyltransferase 2-like" evidence="1">
    <location>
        <begin position="14"/>
        <end position="127"/>
    </location>
</feature>
<dbReference type="Pfam" id="PF00535">
    <property type="entry name" value="Glycos_transf_2"/>
    <property type="match status" value="1"/>
</dbReference>
<dbReference type="InterPro" id="IPR029044">
    <property type="entry name" value="Nucleotide-diphossugar_trans"/>
</dbReference>
<evidence type="ECO:0000313" key="2">
    <source>
        <dbReference type="EMBL" id="MDH2392320.1"/>
    </source>
</evidence>
<dbReference type="GO" id="GO:0016757">
    <property type="term" value="F:glycosyltransferase activity"/>
    <property type="evidence" value="ECO:0007669"/>
    <property type="project" value="UniProtKB-KW"/>
</dbReference>
<keyword evidence="3" id="KW-1185">Reference proteome</keyword>
<keyword evidence="2" id="KW-0808">Transferase</keyword>
<protein>
    <submittedName>
        <fullName evidence="2">Glycosyltransferase</fullName>
        <ecNumber evidence="2">2.4.-.-</ecNumber>
    </submittedName>
</protein>
<gene>
    <name evidence="2" type="ORF">QCN29_26795</name>
</gene>
<accession>A0ABT6HVA6</accession>
<dbReference type="EC" id="2.4.-.-" evidence="2"/>
<organism evidence="2 3">
    <name type="scientific">Streptomyces chengmaiensis</name>
    <dbReference type="NCBI Taxonomy" id="3040919"/>
    <lineage>
        <taxon>Bacteria</taxon>
        <taxon>Bacillati</taxon>
        <taxon>Actinomycetota</taxon>
        <taxon>Actinomycetes</taxon>
        <taxon>Kitasatosporales</taxon>
        <taxon>Streptomycetaceae</taxon>
        <taxon>Streptomyces</taxon>
    </lineage>
</organism>